<dbReference type="Gene3D" id="1.20.5.620">
    <property type="entry name" value="F1F0 ATP synthase subunit B, membrane domain"/>
    <property type="match status" value="1"/>
</dbReference>
<dbReference type="GO" id="GO:0012505">
    <property type="term" value="C:endomembrane system"/>
    <property type="evidence" value="ECO:0007669"/>
    <property type="project" value="UniProtKB-SubCell"/>
</dbReference>
<dbReference type="PANTHER" id="PTHR33445:SF1">
    <property type="entry name" value="ATP SYNTHASE SUBUNIT B"/>
    <property type="match status" value="1"/>
</dbReference>
<keyword evidence="6 13" id="KW-0375">Hydrogen ion transport</keyword>
<keyword evidence="4 13" id="KW-0138">CF(0)</keyword>
<feature type="transmembrane region" description="Helical" evidence="13">
    <location>
        <begin position="16"/>
        <end position="35"/>
    </location>
</feature>
<evidence type="ECO:0000256" key="7">
    <source>
        <dbReference type="ARBA" id="ARBA00022989"/>
    </source>
</evidence>
<evidence type="ECO:0000256" key="11">
    <source>
        <dbReference type="ARBA" id="ARBA00025198"/>
    </source>
</evidence>
<dbReference type="InterPro" id="IPR028987">
    <property type="entry name" value="ATP_synth_B-like_membr_sf"/>
</dbReference>
<evidence type="ECO:0000256" key="14">
    <source>
        <dbReference type="RuleBase" id="RU003848"/>
    </source>
</evidence>
<reference evidence="16" key="2">
    <citation type="submission" date="2021-02" db="EMBL/GenBank/DDBJ databases">
        <title>Infant gut strain persistence is associated with maternal origin, phylogeny, and functional potential including surface adhesion and iron acquisition.</title>
        <authorList>
            <person name="Lou Y.C."/>
        </authorList>
    </citation>
    <scope>NUCLEOTIDE SEQUENCE</scope>
    <source>
        <strain evidence="16">L3_108_103G1_dasL3_108_103G1_concoct_2</strain>
    </source>
</reference>
<dbReference type="CDD" id="cd06503">
    <property type="entry name" value="ATP-synt_Fo_b"/>
    <property type="match status" value="1"/>
</dbReference>
<evidence type="ECO:0000256" key="5">
    <source>
        <dbReference type="ARBA" id="ARBA00022692"/>
    </source>
</evidence>
<dbReference type="InterPro" id="IPR005864">
    <property type="entry name" value="ATP_synth_F0_bsu_bac"/>
</dbReference>
<keyword evidence="5 13" id="KW-0812">Transmembrane</keyword>
<dbReference type="PANTHER" id="PTHR33445">
    <property type="entry name" value="ATP SYNTHASE SUBUNIT B', CHLOROPLASTIC"/>
    <property type="match status" value="1"/>
</dbReference>
<keyword evidence="18" id="KW-1185">Reference proteome</keyword>
<dbReference type="GO" id="GO:0016787">
    <property type="term" value="F:hydrolase activity"/>
    <property type="evidence" value="ECO:0007669"/>
    <property type="project" value="UniProtKB-KW"/>
</dbReference>
<evidence type="ECO:0000256" key="12">
    <source>
        <dbReference type="ARBA" id="ARBA00037847"/>
    </source>
</evidence>
<evidence type="ECO:0000256" key="9">
    <source>
        <dbReference type="ARBA" id="ARBA00023136"/>
    </source>
</evidence>
<accession>A0A415PGE6</accession>
<evidence type="ECO:0000313" key="18">
    <source>
        <dbReference type="Proteomes" id="UP000284868"/>
    </source>
</evidence>
<evidence type="ECO:0000256" key="2">
    <source>
        <dbReference type="ARBA" id="ARBA00022448"/>
    </source>
</evidence>
<protein>
    <recommendedName>
        <fullName evidence="13">ATP synthase subunit b</fullName>
    </recommendedName>
    <alternativeName>
        <fullName evidence="13">ATP synthase F(0) sector subunit b</fullName>
    </alternativeName>
    <alternativeName>
        <fullName evidence="13">ATPase subunit I</fullName>
    </alternativeName>
    <alternativeName>
        <fullName evidence="13">F-type ATPase subunit b</fullName>
        <shortName evidence="13">F-ATPase subunit b</shortName>
    </alternativeName>
</protein>
<keyword evidence="10 13" id="KW-0066">ATP synthesis</keyword>
<comment type="function">
    <text evidence="11 13">F(1)F(0) ATP synthase produces ATP from ADP in the presence of a proton or sodium gradient. F-type ATPases consist of two structural domains, F(1) containing the extramembraneous catalytic core and F(0) containing the membrane proton channel, linked together by a central stalk and a peripheral stalk. During catalysis, ATP synthesis in the catalytic domain of F(1) is coupled via a rotary mechanism of the central stalk subunits to proton translocation.</text>
</comment>
<comment type="similarity">
    <text evidence="1 13 14">Belongs to the ATPase B chain family.</text>
</comment>
<keyword evidence="7 13" id="KW-1133">Transmembrane helix</keyword>
<keyword evidence="3 13" id="KW-1003">Cell membrane</keyword>
<keyword evidence="15" id="KW-0175">Coiled coil</keyword>
<proteinExistence type="inferred from homology"/>
<evidence type="ECO:0000256" key="3">
    <source>
        <dbReference type="ARBA" id="ARBA00022475"/>
    </source>
</evidence>
<keyword evidence="17" id="KW-0378">Hydrolase</keyword>
<comment type="caution">
    <text evidence="17">The sequence shown here is derived from an EMBL/GenBank/DDBJ whole genome shotgun (WGS) entry which is preliminary data.</text>
</comment>
<dbReference type="GO" id="GO:0046933">
    <property type="term" value="F:proton-transporting ATP synthase activity, rotational mechanism"/>
    <property type="evidence" value="ECO:0007669"/>
    <property type="project" value="UniProtKB-UniRule"/>
</dbReference>
<evidence type="ECO:0000256" key="1">
    <source>
        <dbReference type="ARBA" id="ARBA00005513"/>
    </source>
</evidence>
<evidence type="ECO:0000256" key="10">
    <source>
        <dbReference type="ARBA" id="ARBA00023310"/>
    </source>
</evidence>
<name>A0A415PGE6_9FIRM</name>
<dbReference type="Proteomes" id="UP000284868">
    <property type="component" value="Unassembled WGS sequence"/>
</dbReference>
<dbReference type="EMBL" id="JAGZMZ010000008">
    <property type="protein sequence ID" value="MBS4883990.1"/>
    <property type="molecule type" value="Genomic_DNA"/>
</dbReference>
<evidence type="ECO:0000256" key="4">
    <source>
        <dbReference type="ARBA" id="ARBA00022547"/>
    </source>
</evidence>
<dbReference type="EMBL" id="QRPK01000019">
    <property type="protein sequence ID" value="RHM11814.1"/>
    <property type="molecule type" value="Genomic_DNA"/>
</dbReference>
<dbReference type="InterPro" id="IPR050059">
    <property type="entry name" value="ATP_synthase_B_chain"/>
</dbReference>
<dbReference type="Proteomes" id="UP000753219">
    <property type="component" value="Unassembled WGS sequence"/>
</dbReference>
<comment type="subcellular location">
    <subcellularLocation>
        <location evidence="13">Cell membrane</location>
        <topology evidence="13">Single-pass membrane protein</topology>
    </subcellularLocation>
    <subcellularLocation>
        <location evidence="12">Endomembrane system</location>
        <topology evidence="12">Single-pass membrane protein</topology>
    </subcellularLocation>
</comment>
<dbReference type="RefSeq" id="WP_022420814.1">
    <property type="nucleotide sequence ID" value="NZ_CAJKGD010000016.1"/>
</dbReference>
<evidence type="ECO:0000256" key="6">
    <source>
        <dbReference type="ARBA" id="ARBA00022781"/>
    </source>
</evidence>
<dbReference type="NCBIfam" id="TIGR01144">
    <property type="entry name" value="ATP_synt_b"/>
    <property type="match status" value="1"/>
</dbReference>
<dbReference type="Pfam" id="PF00430">
    <property type="entry name" value="ATP-synt_B"/>
    <property type="match status" value="1"/>
</dbReference>
<dbReference type="GO" id="GO:0045259">
    <property type="term" value="C:proton-transporting ATP synthase complex"/>
    <property type="evidence" value="ECO:0007669"/>
    <property type="project" value="UniProtKB-KW"/>
</dbReference>
<organism evidence="17 18">
    <name type="scientific">Amedibacillus dolichus</name>
    <dbReference type="NCBI Taxonomy" id="31971"/>
    <lineage>
        <taxon>Bacteria</taxon>
        <taxon>Bacillati</taxon>
        <taxon>Bacillota</taxon>
        <taxon>Erysipelotrichia</taxon>
        <taxon>Erysipelotrichales</taxon>
        <taxon>Erysipelotrichaceae</taxon>
        <taxon>Amedibacillus</taxon>
    </lineage>
</organism>
<dbReference type="AlphaFoldDB" id="A0A415PGE6"/>
<dbReference type="GO" id="GO:0046961">
    <property type="term" value="F:proton-transporting ATPase activity, rotational mechanism"/>
    <property type="evidence" value="ECO:0007669"/>
    <property type="project" value="TreeGrafter"/>
</dbReference>
<dbReference type="SUPFAM" id="SSF81573">
    <property type="entry name" value="F1F0 ATP synthase subunit B, membrane domain"/>
    <property type="match status" value="1"/>
</dbReference>
<evidence type="ECO:0000256" key="8">
    <source>
        <dbReference type="ARBA" id="ARBA00023065"/>
    </source>
</evidence>
<dbReference type="HAMAP" id="MF_01398">
    <property type="entry name" value="ATP_synth_b_bprime"/>
    <property type="match status" value="1"/>
</dbReference>
<evidence type="ECO:0000313" key="16">
    <source>
        <dbReference type="EMBL" id="MBS4883990.1"/>
    </source>
</evidence>
<evidence type="ECO:0000256" key="15">
    <source>
        <dbReference type="SAM" id="Coils"/>
    </source>
</evidence>
<evidence type="ECO:0000313" key="17">
    <source>
        <dbReference type="EMBL" id="RHM11814.1"/>
    </source>
</evidence>
<sequence length="172" mass="19664">MDINISNYLRLDVVDMIMVLVSTLILCLFAKHFFWDYVSDYFQKRHDAIAADLKAGADAKAEGENYRQQYEQQLAGAKGEAREIIEAAQKHANEERKEVLAKAREEADMLKAKTKQDMEREKAQAQQAMKQTIVDVAFEAAKAIVKKEMDESKQQAYVDDFIEHAGDDTWQA</sequence>
<dbReference type="OrthoDB" id="1769578at2"/>
<evidence type="ECO:0000256" key="13">
    <source>
        <dbReference type="HAMAP-Rule" id="MF_01398"/>
    </source>
</evidence>
<keyword evidence="9 13" id="KW-0472">Membrane</keyword>
<feature type="coiled-coil region" evidence="15">
    <location>
        <begin position="67"/>
        <end position="135"/>
    </location>
</feature>
<dbReference type="GO" id="GO:0005886">
    <property type="term" value="C:plasma membrane"/>
    <property type="evidence" value="ECO:0007669"/>
    <property type="project" value="UniProtKB-SubCell"/>
</dbReference>
<comment type="function">
    <text evidence="13">Component of the F(0) channel, it forms part of the peripheral stalk, linking F(1) to F(0).</text>
</comment>
<keyword evidence="8 13" id="KW-0406">Ion transport</keyword>
<reference evidence="17 18" key="1">
    <citation type="submission" date="2018-08" db="EMBL/GenBank/DDBJ databases">
        <title>A genome reference for cultivated species of the human gut microbiota.</title>
        <authorList>
            <person name="Zou Y."/>
            <person name="Xue W."/>
            <person name="Luo G."/>
        </authorList>
    </citation>
    <scope>NUCLEOTIDE SEQUENCE [LARGE SCALE GENOMIC DNA]</scope>
    <source>
        <strain evidence="17 18">AF35-6BH</strain>
    </source>
</reference>
<comment type="subunit">
    <text evidence="13">F-type ATPases have 2 components, F(1) - the catalytic core - and F(0) - the membrane proton channel. F(1) has five subunits: alpha(3), beta(3), gamma(1), delta(1), epsilon(1). F(0) has three main subunits: a(1), b(2) and c(10-14). The alpha and beta chains form an alternating ring which encloses part of the gamma chain. F(1) is attached to F(0) by a central stalk formed by the gamma and epsilon chains, while a peripheral stalk is formed by the delta and b chains.</text>
</comment>
<gene>
    <name evidence="13 17" type="primary">atpF</name>
    <name evidence="17" type="ORF">DWZ83_05175</name>
    <name evidence="16" type="ORF">KHZ85_04415</name>
</gene>
<keyword evidence="2 13" id="KW-0813">Transport</keyword>
<dbReference type="InterPro" id="IPR002146">
    <property type="entry name" value="ATP_synth_b/b'su_bac/chlpt"/>
</dbReference>